<feature type="signal peptide" evidence="1">
    <location>
        <begin position="1"/>
        <end position="27"/>
    </location>
</feature>
<sequence>MRTYQISAFLFTTPLLSFVIAPASVKAATFNFDQLRFIEPRPIESNVFLDFQGLPSQNEGFVAFYNQDADALDRGHRLVPLNSRADIPGVPDNAPYYGTGRQGSPEVPSTNATRTASLVNNSGFSNFNSYLTNNGIEFSDIGFAFGQKEGQDFTKTWNLGADVIGENWFAEPDSPIEERIYSANPNDVELGLYNGTTKIIDFGYSDYYAVVDYGPTTSFQDDIESNFTDPITVNKVPNLSSFNQGLADAFVKDVSAAGNRVQIVNSFDGDDLFQRSGNGFDMFILPFPLELRVVRAVPEKSLTWTLLMFGVLAAISRRKKASNQVECKRFLSK</sequence>
<evidence type="ECO:0000313" key="3">
    <source>
        <dbReference type="Proteomes" id="UP000620559"/>
    </source>
</evidence>
<name>A0A8J7F402_9CYAN</name>
<proteinExistence type="predicted"/>
<comment type="caution">
    <text evidence="2">The sequence shown here is derived from an EMBL/GenBank/DDBJ whole genome shotgun (WGS) entry which is preliminary data.</text>
</comment>
<protein>
    <recommendedName>
        <fullName evidence="4">PEP-CTERM sorting domain-containing protein</fullName>
    </recommendedName>
</protein>
<keyword evidence="1" id="KW-0732">Signal</keyword>
<reference evidence="2" key="1">
    <citation type="submission" date="2020-10" db="EMBL/GenBank/DDBJ databases">
        <authorList>
            <person name="Castelo-Branco R."/>
            <person name="Eusebio N."/>
            <person name="Adriana R."/>
            <person name="Vieira A."/>
            <person name="Brugerolle De Fraissinette N."/>
            <person name="Rezende De Castro R."/>
            <person name="Schneider M.P."/>
            <person name="Vasconcelos V."/>
            <person name="Leao P.N."/>
        </authorList>
    </citation>
    <scope>NUCLEOTIDE SEQUENCE</scope>
    <source>
        <strain evidence="2">LEGE 06105</strain>
    </source>
</reference>
<gene>
    <name evidence="2" type="ORF">IQ247_18195</name>
</gene>
<accession>A0A8J7F402</accession>
<keyword evidence="3" id="KW-1185">Reference proteome</keyword>
<evidence type="ECO:0000313" key="2">
    <source>
        <dbReference type="EMBL" id="MBE9214575.1"/>
    </source>
</evidence>
<feature type="chain" id="PRO_5035206750" description="PEP-CTERM sorting domain-containing protein" evidence="1">
    <location>
        <begin position="28"/>
        <end position="333"/>
    </location>
</feature>
<organism evidence="2 3">
    <name type="scientific">Plectonema cf. radiosum LEGE 06105</name>
    <dbReference type="NCBI Taxonomy" id="945769"/>
    <lineage>
        <taxon>Bacteria</taxon>
        <taxon>Bacillati</taxon>
        <taxon>Cyanobacteriota</taxon>
        <taxon>Cyanophyceae</taxon>
        <taxon>Oscillatoriophycideae</taxon>
        <taxon>Oscillatoriales</taxon>
        <taxon>Microcoleaceae</taxon>
        <taxon>Plectonema</taxon>
    </lineage>
</organism>
<evidence type="ECO:0000256" key="1">
    <source>
        <dbReference type="SAM" id="SignalP"/>
    </source>
</evidence>
<dbReference type="RefSeq" id="WP_193922520.1">
    <property type="nucleotide sequence ID" value="NZ_JADEWL010000064.1"/>
</dbReference>
<dbReference type="Proteomes" id="UP000620559">
    <property type="component" value="Unassembled WGS sequence"/>
</dbReference>
<dbReference type="AlphaFoldDB" id="A0A8J7F402"/>
<evidence type="ECO:0008006" key="4">
    <source>
        <dbReference type="Google" id="ProtNLM"/>
    </source>
</evidence>
<dbReference type="EMBL" id="JADEWL010000064">
    <property type="protein sequence ID" value="MBE9214575.1"/>
    <property type="molecule type" value="Genomic_DNA"/>
</dbReference>